<sequence length="372" mass="40361">MQSESGAALPVASAPVAQASPEALERGFCLNEDLSNAMANVEFNIALKKQPPAKRVVVSYVKQPSMMALSRRHSALSTRSSTAGGRRPSQSLDSALSRLGSGGGGLGRRRSIVPFDELVESYVSREQSWLGGRARRVPKQRAWRYEFVGPVPACCWKDTLEPPPQKTRGFRFARPPSAPPSRKTAHPASPPQHQPPPQPRPRQAAPEKPPPGFRPTTVEAPPLSRPQTAPAKRQRPKTATPTMMGTNKRPLSVRTPAPGSPVAVGVVSPPSQRSRPRSAKPMTCSAGREGVWVYHANLREAEVTTQEGPRSQRRYNIGASLLEHQQRQRGWGAGTYPPSHRPLVPVIDPLPDRCVRADGGGADDLLHIPFAL</sequence>
<protein>
    <submittedName>
        <fullName evidence="2">Uncharacterized protein</fullName>
    </submittedName>
</protein>
<evidence type="ECO:0000256" key="1">
    <source>
        <dbReference type="SAM" id="MobiDB-lite"/>
    </source>
</evidence>
<feature type="compositionally biased region" description="Low complexity" evidence="1">
    <location>
        <begin position="256"/>
        <end position="273"/>
    </location>
</feature>
<dbReference type="Proteomes" id="UP000041254">
    <property type="component" value="Unassembled WGS sequence"/>
</dbReference>
<organism evidence="2 3">
    <name type="scientific">Vitrella brassicaformis (strain CCMP3155)</name>
    <dbReference type="NCBI Taxonomy" id="1169540"/>
    <lineage>
        <taxon>Eukaryota</taxon>
        <taxon>Sar</taxon>
        <taxon>Alveolata</taxon>
        <taxon>Colpodellida</taxon>
        <taxon>Vitrellaceae</taxon>
        <taxon>Vitrella</taxon>
    </lineage>
</organism>
<gene>
    <name evidence="2" type="ORF">Vbra_6743</name>
</gene>
<feature type="compositionally biased region" description="Polar residues" evidence="1">
    <location>
        <begin position="75"/>
        <end position="94"/>
    </location>
</feature>
<dbReference type="InParanoid" id="A0A0G4E9Y6"/>
<reference evidence="2 3" key="1">
    <citation type="submission" date="2014-11" db="EMBL/GenBank/DDBJ databases">
        <authorList>
            <person name="Zhu J."/>
            <person name="Qi W."/>
            <person name="Song R."/>
        </authorList>
    </citation>
    <scope>NUCLEOTIDE SEQUENCE [LARGE SCALE GENOMIC DNA]</scope>
</reference>
<dbReference type="AlphaFoldDB" id="A0A0G4E9Y6"/>
<dbReference type="EMBL" id="CDMY01000040">
    <property type="protein sequence ID" value="CEL92005.1"/>
    <property type="molecule type" value="Genomic_DNA"/>
</dbReference>
<keyword evidence="3" id="KW-1185">Reference proteome</keyword>
<feature type="compositionally biased region" description="Pro residues" evidence="1">
    <location>
        <begin position="188"/>
        <end position="200"/>
    </location>
</feature>
<accession>A0A0G4E9Y6</accession>
<name>A0A0G4E9Y6_VITBC</name>
<feature type="region of interest" description="Disordered" evidence="1">
    <location>
        <begin position="156"/>
        <end position="283"/>
    </location>
</feature>
<evidence type="ECO:0000313" key="3">
    <source>
        <dbReference type="Proteomes" id="UP000041254"/>
    </source>
</evidence>
<feature type="region of interest" description="Disordered" evidence="1">
    <location>
        <begin position="71"/>
        <end position="109"/>
    </location>
</feature>
<dbReference type="VEuPathDB" id="CryptoDB:Vbra_6743"/>
<evidence type="ECO:0000313" key="2">
    <source>
        <dbReference type="EMBL" id="CEL92005.1"/>
    </source>
</evidence>
<proteinExistence type="predicted"/>